<evidence type="ECO:0000256" key="1">
    <source>
        <dbReference type="SAM" id="Phobius"/>
    </source>
</evidence>
<dbReference type="Gene3D" id="2.60.120.1440">
    <property type="match status" value="1"/>
</dbReference>
<comment type="caution">
    <text evidence="3">The sequence shown here is derived from an EMBL/GenBank/DDBJ whole genome shotgun (WGS) entry which is preliminary data.</text>
</comment>
<accession>A0A0D1K961</accession>
<reference evidence="3 4" key="1">
    <citation type="submission" date="2015-01" db="EMBL/GenBank/DDBJ databases">
        <title>Genome of Sphingomonas taxi strain 30a.</title>
        <authorList>
            <person name="Eevers N."/>
            <person name="Van Hamme J."/>
            <person name="Bottos E."/>
            <person name="Weyens N."/>
            <person name="Vangronsveld J."/>
        </authorList>
    </citation>
    <scope>NUCLEOTIDE SEQUENCE [LARGE SCALE GENOMIC DNA]</scope>
    <source>
        <strain evidence="3 4">30a</strain>
    </source>
</reference>
<proteinExistence type="predicted"/>
<dbReference type="PANTHER" id="PTHR30273">
    <property type="entry name" value="PERIPLASMIC SIGNAL SENSOR AND SIGMA FACTOR ACTIVATOR FECR-RELATED"/>
    <property type="match status" value="1"/>
</dbReference>
<gene>
    <name evidence="3" type="ORF">SR41_01545</name>
</gene>
<organism evidence="3 4">
    <name type="scientific">Sphingomonas melonis</name>
    <dbReference type="NCBI Taxonomy" id="152682"/>
    <lineage>
        <taxon>Bacteria</taxon>
        <taxon>Pseudomonadati</taxon>
        <taxon>Pseudomonadota</taxon>
        <taxon>Alphaproteobacteria</taxon>
        <taxon>Sphingomonadales</taxon>
        <taxon>Sphingomonadaceae</taxon>
        <taxon>Sphingomonas</taxon>
    </lineage>
</organism>
<dbReference type="EMBL" id="JXTP01000007">
    <property type="protein sequence ID" value="KIU30118.1"/>
    <property type="molecule type" value="Genomic_DNA"/>
</dbReference>
<dbReference type="AlphaFoldDB" id="A0A0D1K961"/>
<name>A0A0D1K961_9SPHN</name>
<evidence type="ECO:0000259" key="2">
    <source>
        <dbReference type="Pfam" id="PF04773"/>
    </source>
</evidence>
<dbReference type="Proteomes" id="UP000033203">
    <property type="component" value="Unassembled WGS sequence"/>
</dbReference>
<feature type="domain" description="FecR protein" evidence="2">
    <location>
        <begin position="101"/>
        <end position="193"/>
    </location>
</feature>
<keyword evidence="1" id="KW-1133">Transmembrane helix</keyword>
<evidence type="ECO:0000313" key="3">
    <source>
        <dbReference type="EMBL" id="KIU30118.1"/>
    </source>
</evidence>
<dbReference type="Pfam" id="PF04773">
    <property type="entry name" value="FecR"/>
    <property type="match status" value="1"/>
</dbReference>
<feature type="transmembrane region" description="Helical" evidence="1">
    <location>
        <begin position="74"/>
        <end position="95"/>
    </location>
</feature>
<dbReference type="PATRIC" id="fig|1549858.7.peg.1971"/>
<dbReference type="PANTHER" id="PTHR30273:SF2">
    <property type="entry name" value="PROTEIN FECR"/>
    <property type="match status" value="1"/>
</dbReference>
<dbReference type="InterPro" id="IPR012373">
    <property type="entry name" value="Ferrdict_sens_TM"/>
</dbReference>
<keyword evidence="1" id="KW-0472">Membrane</keyword>
<protein>
    <submittedName>
        <fullName evidence="3">Iron dicitrate transport regulator FecR</fullName>
    </submittedName>
</protein>
<sequence length="316" mass="33817">MIAETASRWAAALDRGLDAPEQAQLAAWLQDDPRHRGALLRAQAALSLLDRGRALSGIEQEAQDEAPLPSRRRWWRLGGAAVAAALVAGVGIGLWPDRAARIDTALGEIRRMPLADGSVAVVNSGTALRVAFTPARRNVELASGEAWFQVAHNPKRPFVVASGPVRVQAVGTAFDVRRQGDAARVVVTKGVVRIWTEGSGVAPIDVSAGHAATIDASERIAVRTVSAQTSDQQLAWRDGRIVLDDMTLRDAVAEFNRYNSDRLEVAPALAGRRVVGWFRTYDMEGFANASAAMVGGRVERHTLSGGGEVTRIVPAK</sequence>
<dbReference type="GO" id="GO:0016989">
    <property type="term" value="F:sigma factor antagonist activity"/>
    <property type="evidence" value="ECO:0007669"/>
    <property type="project" value="TreeGrafter"/>
</dbReference>
<keyword evidence="1" id="KW-0812">Transmembrane</keyword>
<evidence type="ECO:0000313" key="4">
    <source>
        <dbReference type="Proteomes" id="UP000033203"/>
    </source>
</evidence>
<dbReference type="PIRSF" id="PIRSF018266">
    <property type="entry name" value="FecR"/>
    <property type="match status" value="1"/>
</dbReference>
<dbReference type="InterPro" id="IPR006860">
    <property type="entry name" value="FecR"/>
</dbReference>